<feature type="transmembrane region" description="Helical" evidence="1">
    <location>
        <begin position="35"/>
        <end position="53"/>
    </location>
</feature>
<evidence type="ECO:0000256" key="1">
    <source>
        <dbReference type="SAM" id="Phobius"/>
    </source>
</evidence>
<gene>
    <name evidence="2" type="ORF">ACFS7Z_13170</name>
</gene>
<evidence type="ECO:0000313" key="2">
    <source>
        <dbReference type="EMBL" id="MFD3001320.1"/>
    </source>
</evidence>
<reference evidence="3" key="1">
    <citation type="journal article" date="2019" name="Int. J. Syst. Evol. Microbiol.">
        <title>The Global Catalogue of Microorganisms (GCM) 10K type strain sequencing project: providing services to taxonomists for standard genome sequencing and annotation.</title>
        <authorList>
            <consortium name="The Broad Institute Genomics Platform"/>
            <consortium name="The Broad Institute Genome Sequencing Center for Infectious Disease"/>
            <person name="Wu L."/>
            <person name="Ma J."/>
        </authorList>
    </citation>
    <scope>NUCLEOTIDE SEQUENCE [LARGE SCALE GENOMIC DNA]</scope>
    <source>
        <strain evidence="3">KCTC 23984</strain>
    </source>
</reference>
<comment type="caution">
    <text evidence="2">The sequence shown here is derived from an EMBL/GenBank/DDBJ whole genome shotgun (WGS) entry which is preliminary data.</text>
</comment>
<dbReference type="EMBL" id="JBHUOX010000009">
    <property type="protein sequence ID" value="MFD3001320.1"/>
    <property type="molecule type" value="Genomic_DNA"/>
</dbReference>
<name>A0ABW6BU40_9BACT</name>
<dbReference type="Proteomes" id="UP001597641">
    <property type="component" value="Unassembled WGS sequence"/>
</dbReference>
<keyword evidence="1" id="KW-0472">Membrane</keyword>
<evidence type="ECO:0000313" key="3">
    <source>
        <dbReference type="Proteomes" id="UP001597641"/>
    </source>
</evidence>
<proteinExistence type="predicted"/>
<protein>
    <submittedName>
        <fullName evidence="2">Uncharacterized protein</fullName>
    </submittedName>
</protein>
<dbReference type="RefSeq" id="WP_377485250.1">
    <property type="nucleotide sequence ID" value="NZ_JBHUOX010000009.1"/>
</dbReference>
<keyword evidence="3" id="KW-1185">Reference proteome</keyword>
<sequence length="54" mass="6360">MLKTIGILFAALGLLYFLFYPFLKNSSIRKKFFKWFLIIYILSLIASTIGTYFL</sequence>
<accession>A0ABW6BU40</accession>
<keyword evidence="1" id="KW-0812">Transmembrane</keyword>
<organism evidence="2 3">
    <name type="scientific">Pontibacter toksunensis</name>
    <dbReference type="NCBI Taxonomy" id="1332631"/>
    <lineage>
        <taxon>Bacteria</taxon>
        <taxon>Pseudomonadati</taxon>
        <taxon>Bacteroidota</taxon>
        <taxon>Cytophagia</taxon>
        <taxon>Cytophagales</taxon>
        <taxon>Hymenobacteraceae</taxon>
        <taxon>Pontibacter</taxon>
    </lineage>
</organism>
<keyword evidence="1" id="KW-1133">Transmembrane helix</keyword>
<feature type="transmembrane region" description="Helical" evidence="1">
    <location>
        <begin position="6"/>
        <end position="23"/>
    </location>
</feature>